<sequence length="77" mass="8173">MPSRYDAELKAKAVRLLREHPLARPGALPARSPRPHPRLYPGADKPALLVALADAVHCDTGPQRTAPPGVLALPATP</sequence>
<organism evidence="2">
    <name type="scientific">Mycobacterium kansasii</name>
    <dbReference type="NCBI Taxonomy" id="1768"/>
    <lineage>
        <taxon>Bacteria</taxon>
        <taxon>Bacillati</taxon>
        <taxon>Actinomycetota</taxon>
        <taxon>Actinomycetes</taxon>
        <taxon>Mycobacteriales</taxon>
        <taxon>Mycobacteriaceae</taxon>
        <taxon>Mycobacterium</taxon>
    </lineage>
</organism>
<reference evidence="2" key="1">
    <citation type="submission" date="2019-05" db="EMBL/GenBank/DDBJ databases">
        <authorList>
            <person name="Naeem R."/>
            <person name="Antony C."/>
            <person name="Guan Q."/>
        </authorList>
    </citation>
    <scope>NUCLEOTIDE SEQUENCE</scope>
    <source>
        <strain evidence="2">3</strain>
    </source>
</reference>
<dbReference type="RefSeq" id="WP_133163542.1">
    <property type="nucleotide sequence ID" value="NZ_BLYZ01000001.1"/>
</dbReference>
<protein>
    <submittedName>
        <fullName evidence="2">Uncharacterized protein</fullName>
    </submittedName>
</protein>
<accession>A0A653F1S1</accession>
<name>A0A653F1S1_MYCKA</name>
<dbReference type="GeneID" id="42540003"/>
<dbReference type="AlphaFoldDB" id="A0A653F1S1"/>
<evidence type="ECO:0000313" key="1">
    <source>
        <dbReference type="EMBL" id="BCI88430.1"/>
    </source>
</evidence>
<dbReference type="EMBL" id="AP023343">
    <property type="protein sequence ID" value="BCI88430.1"/>
    <property type="molecule type" value="Genomic_DNA"/>
</dbReference>
<gene>
    <name evidence="2" type="ORF">BIN_B_03683</name>
    <name evidence="1" type="ORF">NIIDMKKI_36360</name>
</gene>
<evidence type="ECO:0000313" key="3">
    <source>
        <dbReference type="Proteomes" id="UP000516380"/>
    </source>
</evidence>
<keyword evidence="3" id="KW-1185">Reference proteome</keyword>
<evidence type="ECO:0000313" key="2">
    <source>
        <dbReference type="EMBL" id="VTP02922.1"/>
    </source>
</evidence>
<proteinExistence type="predicted"/>
<reference evidence="1 3" key="2">
    <citation type="submission" date="2020-07" db="EMBL/GenBank/DDBJ databases">
        <title>Mycobacterium kansasii (former subtype) with zoonotic potential isolated from diseased indoor pet cat, Japan.</title>
        <authorList>
            <person name="Fukano H."/>
            <person name="Terazono T."/>
            <person name="Hoshino Y."/>
        </authorList>
    </citation>
    <scope>NUCLEOTIDE SEQUENCE [LARGE SCALE GENOMIC DNA]</scope>
    <source>
        <strain evidence="1 3">Kuro-I</strain>
    </source>
</reference>
<dbReference type="EMBL" id="LR589335">
    <property type="protein sequence ID" value="VTP02922.1"/>
    <property type="molecule type" value="Genomic_DNA"/>
</dbReference>
<dbReference type="Proteomes" id="UP000516380">
    <property type="component" value="Chromosome"/>
</dbReference>